<keyword evidence="2" id="KW-1185">Reference proteome</keyword>
<dbReference type="Proteomes" id="UP000773614">
    <property type="component" value="Unassembled WGS sequence"/>
</dbReference>
<evidence type="ECO:0000313" key="2">
    <source>
        <dbReference type="Proteomes" id="UP000773614"/>
    </source>
</evidence>
<protein>
    <submittedName>
        <fullName evidence="1">Uncharacterized protein</fullName>
    </submittedName>
</protein>
<dbReference type="OrthoDB" id="5905861at2"/>
<reference evidence="1" key="1">
    <citation type="submission" date="2019-03" db="EMBL/GenBank/DDBJ databases">
        <title>Afifella sp. nov., isolated from activated sludge.</title>
        <authorList>
            <person name="Li Q."/>
            <person name="Liu Y."/>
        </authorList>
    </citation>
    <scope>NUCLEOTIDE SEQUENCE</scope>
    <source>
        <strain evidence="1">L72</strain>
    </source>
</reference>
<evidence type="ECO:0000313" key="1">
    <source>
        <dbReference type="EMBL" id="MYZ50330.1"/>
    </source>
</evidence>
<organism evidence="1 2">
    <name type="scientific">Propylenella binzhouense</name>
    <dbReference type="NCBI Taxonomy" id="2555902"/>
    <lineage>
        <taxon>Bacteria</taxon>
        <taxon>Pseudomonadati</taxon>
        <taxon>Pseudomonadota</taxon>
        <taxon>Alphaproteobacteria</taxon>
        <taxon>Hyphomicrobiales</taxon>
        <taxon>Propylenellaceae</taxon>
        <taxon>Propylenella</taxon>
    </lineage>
</organism>
<name>A0A964WVZ1_9HYPH</name>
<dbReference type="EMBL" id="SPKJ01000151">
    <property type="protein sequence ID" value="MYZ50330.1"/>
    <property type="molecule type" value="Genomic_DNA"/>
</dbReference>
<sequence length="232" mass="26063">MVDAYFARDPIRIVVELHSEDHFRFKFWRARIAESPPTEMSPVIGDILHNLRSALDLMACDAVRLAGKSDKGTYFPFSNTAAELPEQIRRKNFDRAGSRAVRLLKQIRPHRNGNEGLRALHDLSNQDKHQMVVPVAWGGRLDLSGLMPDADPKTFNEIKNWSSRLEDGSIVVGTPLDYGPPVGAIVKADYFLLLFYPETGAGNEMVHFLDELCRVVENILKLFSGEADEISS</sequence>
<dbReference type="RefSeq" id="WP_161142652.1">
    <property type="nucleotide sequence ID" value="NZ_SPKJ01000151.1"/>
</dbReference>
<accession>A0A964WVZ1</accession>
<gene>
    <name evidence="1" type="ORF">E4O86_21710</name>
</gene>
<proteinExistence type="predicted"/>
<dbReference type="AlphaFoldDB" id="A0A964WVZ1"/>
<comment type="caution">
    <text evidence="1">The sequence shown here is derived from an EMBL/GenBank/DDBJ whole genome shotgun (WGS) entry which is preliminary data.</text>
</comment>